<dbReference type="RefSeq" id="WP_078735950.1">
    <property type="nucleotide sequence ID" value="NZ_CALTZT010000004.1"/>
</dbReference>
<proteinExistence type="predicted"/>
<dbReference type="OrthoDB" id="9808473at2"/>
<protein>
    <recommendedName>
        <fullName evidence="4">DUF3108 domain-containing protein</fullName>
    </recommendedName>
</protein>
<keyword evidence="1" id="KW-0732">Signal</keyword>
<dbReference type="InterPro" id="IPR021457">
    <property type="entry name" value="DUF3108"/>
</dbReference>
<evidence type="ECO:0008006" key="4">
    <source>
        <dbReference type="Google" id="ProtNLM"/>
    </source>
</evidence>
<evidence type="ECO:0000313" key="3">
    <source>
        <dbReference type="Proteomes" id="UP000189956"/>
    </source>
</evidence>
<dbReference type="Pfam" id="PF11306">
    <property type="entry name" value="DUF3108"/>
    <property type="match status" value="1"/>
</dbReference>
<reference evidence="2 3" key="1">
    <citation type="submission" date="2017-02" db="EMBL/GenBank/DDBJ databases">
        <authorList>
            <person name="Peterson S.W."/>
        </authorList>
    </citation>
    <scope>NUCLEOTIDE SEQUENCE [LARGE SCALE GENOMIC DNA]</scope>
    <source>
        <strain evidence="2 3">ATCC 700135</strain>
    </source>
</reference>
<dbReference type="AlphaFoldDB" id="A0A1T4NKB0"/>
<dbReference type="EMBL" id="FUWL01000022">
    <property type="protein sequence ID" value="SJZ79198.1"/>
    <property type="molecule type" value="Genomic_DNA"/>
</dbReference>
<gene>
    <name evidence="2" type="ORF">SAMN02745205_01913</name>
</gene>
<evidence type="ECO:0000256" key="1">
    <source>
        <dbReference type="SAM" id="SignalP"/>
    </source>
</evidence>
<accession>A0A1T4NKB0</accession>
<sequence>MKSRYFFLLFLLFTCLSAFGVSSGQGDRAEYFQRSATFKGPEQLHYVVYFRWGIIKGTAGHAVIKTSTVSSQKQWFQQVRFKTSGIFETVFPMRDTLEVLYDYKKLPLRAEKRTDDGGYYSVDEITYKYDADKTRMRMRRLSSTELLIDTTLHVNSERVVADMQSAFNVVRGVDRSKVRLNYKAAFVIPVGKDLVPCEIVYAGRDVHRMPDGQDKEVIRFFLNIEDEAFSKKNQSAELWVTDDDYLVPVKIRTKLKVGYAECILTSMTRQ</sequence>
<organism evidence="2 3">
    <name type="scientific">Porphyromonas cangingivalis</name>
    <dbReference type="NCBI Taxonomy" id="36874"/>
    <lineage>
        <taxon>Bacteria</taxon>
        <taxon>Pseudomonadati</taxon>
        <taxon>Bacteroidota</taxon>
        <taxon>Bacteroidia</taxon>
        <taxon>Bacteroidales</taxon>
        <taxon>Porphyromonadaceae</taxon>
        <taxon>Porphyromonas</taxon>
    </lineage>
</organism>
<feature type="chain" id="PRO_5012436694" description="DUF3108 domain-containing protein" evidence="1">
    <location>
        <begin position="21"/>
        <end position="270"/>
    </location>
</feature>
<name>A0A1T4NKB0_PORCN</name>
<feature type="signal peptide" evidence="1">
    <location>
        <begin position="1"/>
        <end position="20"/>
    </location>
</feature>
<dbReference type="Proteomes" id="UP000189956">
    <property type="component" value="Unassembled WGS sequence"/>
</dbReference>
<evidence type="ECO:0000313" key="2">
    <source>
        <dbReference type="EMBL" id="SJZ79198.1"/>
    </source>
</evidence>